<dbReference type="AlphaFoldDB" id="A0A0A2KWJ5"/>
<dbReference type="HOGENOM" id="CLU_065626_0_0_1"/>
<evidence type="ECO:0000313" key="2">
    <source>
        <dbReference type="EMBL" id="KGO72177.1"/>
    </source>
</evidence>
<accession>A0A0A2KWJ5</accession>
<proteinExistence type="predicted"/>
<dbReference type="OrthoDB" id="5387413at2759"/>
<evidence type="ECO:0000313" key="3">
    <source>
        <dbReference type="Proteomes" id="UP000030104"/>
    </source>
</evidence>
<name>A0A0A2KWJ5_PENIT</name>
<feature type="compositionally biased region" description="Basic and acidic residues" evidence="1">
    <location>
        <begin position="196"/>
        <end position="209"/>
    </location>
</feature>
<dbReference type="Proteomes" id="UP000030104">
    <property type="component" value="Unassembled WGS sequence"/>
</dbReference>
<keyword evidence="3" id="KW-1185">Reference proteome</keyword>
<feature type="region of interest" description="Disordered" evidence="1">
    <location>
        <begin position="304"/>
        <end position="361"/>
    </location>
</feature>
<comment type="caution">
    <text evidence="2">The sequence shown here is derived from an EMBL/GenBank/DDBJ whole genome shotgun (WGS) entry which is preliminary data.</text>
</comment>
<organism evidence="2 3">
    <name type="scientific">Penicillium italicum</name>
    <name type="common">Blue mold</name>
    <dbReference type="NCBI Taxonomy" id="40296"/>
    <lineage>
        <taxon>Eukaryota</taxon>
        <taxon>Fungi</taxon>
        <taxon>Dikarya</taxon>
        <taxon>Ascomycota</taxon>
        <taxon>Pezizomycotina</taxon>
        <taxon>Eurotiomycetes</taxon>
        <taxon>Eurotiomycetidae</taxon>
        <taxon>Eurotiales</taxon>
        <taxon>Aspergillaceae</taxon>
        <taxon>Penicillium</taxon>
    </lineage>
</organism>
<feature type="region of interest" description="Disordered" evidence="1">
    <location>
        <begin position="168"/>
        <end position="211"/>
    </location>
</feature>
<reference evidence="2 3" key="1">
    <citation type="journal article" date="2015" name="Mol. Plant Microbe Interact.">
        <title>Genome, transcriptome, and functional analyses of Penicillium expansum provide new insights into secondary metabolism and pathogenicity.</title>
        <authorList>
            <person name="Ballester A.R."/>
            <person name="Marcet-Houben M."/>
            <person name="Levin E."/>
            <person name="Sela N."/>
            <person name="Selma-Lazaro C."/>
            <person name="Carmona L."/>
            <person name="Wisniewski M."/>
            <person name="Droby S."/>
            <person name="Gonzalez-Candelas L."/>
            <person name="Gabaldon T."/>
        </authorList>
    </citation>
    <scope>NUCLEOTIDE SEQUENCE [LARGE SCALE GENOMIC DNA]</scope>
    <source>
        <strain evidence="2 3">PHI-1</strain>
    </source>
</reference>
<feature type="compositionally biased region" description="Low complexity" evidence="1">
    <location>
        <begin position="176"/>
        <end position="191"/>
    </location>
</feature>
<dbReference type="PhylomeDB" id="A0A0A2KWJ5"/>
<feature type="compositionally biased region" description="Basic and acidic residues" evidence="1">
    <location>
        <begin position="338"/>
        <end position="361"/>
    </location>
</feature>
<protein>
    <submittedName>
        <fullName evidence="2">Uncharacterized protein</fullName>
    </submittedName>
</protein>
<gene>
    <name evidence="2" type="ORF">PITC_076150</name>
</gene>
<evidence type="ECO:0000256" key="1">
    <source>
        <dbReference type="SAM" id="MobiDB-lite"/>
    </source>
</evidence>
<feature type="compositionally biased region" description="Low complexity" evidence="1">
    <location>
        <begin position="318"/>
        <end position="333"/>
    </location>
</feature>
<dbReference type="EMBL" id="JQGA01000899">
    <property type="protein sequence ID" value="KGO72177.1"/>
    <property type="molecule type" value="Genomic_DNA"/>
</dbReference>
<sequence length="361" mass="40977">MPAPIETTDPLAVVRDLYDDEKLVVNDFERHASHCRNCSHAVQTYKDGLPLCESGKSHARDLRNYLYSQSGKYFSTVEFESGKSTRVKLPRDAFATRELLMALEQGMRIREKAVVIQKPVQPVKSATSTSYDRTYPVPARKVSGKQARPRSMSPEAYQVIERAPRLSRSPTSIMYRSPGGSPSRPSSSRGSLYSVDRQERVERQYETPRRQSGKYFSTVEFESGKSTRVKLPRDAFATRELLMALEQGMRIREKAVVIQKPVQPVKSATSTSYDRTYPVPARKVSGKQARPRSMSPEAYQVIERAPRLSRSPTSIMYRSPGGSPSRPSSSRGSLYSVDRQERVERQYETPRRYVEGSPKHR</sequence>